<evidence type="ECO:0000259" key="1">
    <source>
        <dbReference type="Pfam" id="PF00535"/>
    </source>
</evidence>
<gene>
    <name evidence="2" type="ORF">GON03_19290</name>
</gene>
<protein>
    <submittedName>
        <fullName evidence="2">Glycosyltransferase</fullName>
    </submittedName>
</protein>
<dbReference type="EMBL" id="WSEK01000005">
    <property type="protein sequence ID" value="MVQ51330.1"/>
    <property type="molecule type" value="Genomic_DNA"/>
</dbReference>
<name>A0A6L6XVV6_9ACTN</name>
<accession>A0A6L6XVV6</accession>
<keyword evidence="2" id="KW-0808">Transferase</keyword>
<dbReference type="PANTHER" id="PTHR43685:SF2">
    <property type="entry name" value="GLYCOSYLTRANSFERASE 2-LIKE DOMAIN-CONTAINING PROTEIN"/>
    <property type="match status" value="1"/>
</dbReference>
<dbReference type="InterPro" id="IPR029044">
    <property type="entry name" value="Nucleotide-diphossugar_trans"/>
</dbReference>
<keyword evidence="3" id="KW-1185">Reference proteome</keyword>
<proteinExistence type="predicted"/>
<evidence type="ECO:0000313" key="3">
    <source>
        <dbReference type="Proteomes" id="UP000473525"/>
    </source>
</evidence>
<dbReference type="PANTHER" id="PTHR43685">
    <property type="entry name" value="GLYCOSYLTRANSFERASE"/>
    <property type="match status" value="1"/>
</dbReference>
<dbReference type="InterPro" id="IPR001173">
    <property type="entry name" value="Glyco_trans_2-like"/>
</dbReference>
<sequence>MTASRPSVLVVMPTLGERPATLTDAMRSALDQEGVDVRLVLVVPTAAVDARAVARELGADVVDDPRRGLTAAVNAGLDARRGEEFYAWLNDDDLFLPGALAHLAGLLEAQPSAVVAYGACDYIDPDGRSVGVSRAGAWATRILGWGPNLVPMPSSLIRLSALDAVGPYDESLKYAMDLDVFLRLRRQGRFIATPTITSCFRWHPDSITVANRALSSAESEAIKHRYLRPWVRPFAPLWDVPVRLASRWAAQRLNDRAKALTD</sequence>
<dbReference type="RefSeq" id="WP_157346152.1">
    <property type="nucleotide sequence ID" value="NZ_WSEK01000005.1"/>
</dbReference>
<dbReference type="GO" id="GO:0016740">
    <property type="term" value="F:transferase activity"/>
    <property type="evidence" value="ECO:0007669"/>
    <property type="project" value="UniProtKB-KW"/>
</dbReference>
<feature type="domain" description="Glycosyltransferase 2-like" evidence="1">
    <location>
        <begin position="10"/>
        <end position="128"/>
    </location>
</feature>
<dbReference type="Gene3D" id="3.90.550.10">
    <property type="entry name" value="Spore Coat Polysaccharide Biosynthesis Protein SpsA, Chain A"/>
    <property type="match status" value="1"/>
</dbReference>
<dbReference type="SUPFAM" id="SSF53448">
    <property type="entry name" value="Nucleotide-diphospho-sugar transferases"/>
    <property type="match status" value="1"/>
</dbReference>
<comment type="caution">
    <text evidence="2">The sequence shown here is derived from an EMBL/GenBank/DDBJ whole genome shotgun (WGS) entry which is preliminary data.</text>
</comment>
<evidence type="ECO:0000313" key="2">
    <source>
        <dbReference type="EMBL" id="MVQ51330.1"/>
    </source>
</evidence>
<dbReference type="InterPro" id="IPR050834">
    <property type="entry name" value="Glycosyltransf_2"/>
</dbReference>
<dbReference type="Proteomes" id="UP000473525">
    <property type="component" value="Unassembled WGS sequence"/>
</dbReference>
<organism evidence="2 3">
    <name type="scientific">Nocardioides agri</name>
    <dbReference type="NCBI Taxonomy" id="2682843"/>
    <lineage>
        <taxon>Bacteria</taxon>
        <taxon>Bacillati</taxon>
        <taxon>Actinomycetota</taxon>
        <taxon>Actinomycetes</taxon>
        <taxon>Propionibacteriales</taxon>
        <taxon>Nocardioidaceae</taxon>
        <taxon>Nocardioides</taxon>
    </lineage>
</organism>
<dbReference type="AlphaFoldDB" id="A0A6L6XVV6"/>
<reference evidence="2 3" key="1">
    <citation type="submission" date="2019-12" db="EMBL/GenBank/DDBJ databases">
        <authorList>
            <person name="Huq M.A."/>
        </authorList>
    </citation>
    <scope>NUCLEOTIDE SEQUENCE [LARGE SCALE GENOMIC DNA]</scope>
    <source>
        <strain evidence="2 3">MAH-18</strain>
    </source>
</reference>
<dbReference type="Pfam" id="PF00535">
    <property type="entry name" value="Glycos_transf_2"/>
    <property type="match status" value="1"/>
</dbReference>